<evidence type="ECO:0000256" key="3">
    <source>
        <dbReference type="ARBA" id="ARBA00022801"/>
    </source>
</evidence>
<dbReference type="SUPFAM" id="SSF52833">
    <property type="entry name" value="Thioredoxin-like"/>
    <property type="match status" value="1"/>
</dbReference>
<dbReference type="InterPro" id="IPR013535">
    <property type="entry name" value="PUL_dom"/>
</dbReference>
<feature type="domain" description="PUL" evidence="5">
    <location>
        <begin position="331"/>
        <end position="651"/>
    </location>
</feature>
<organism evidence="7 8">
    <name type="scientific">Mycena maculata</name>
    <dbReference type="NCBI Taxonomy" id="230809"/>
    <lineage>
        <taxon>Eukaryota</taxon>
        <taxon>Fungi</taxon>
        <taxon>Dikarya</taxon>
        <taxon>Basidiomycota</taxon>
        <taxon>Agaricomycotina</taxon>
        <taxon>Agaricomycetes</taxon>
        <taxon>Agaricomycetidae</taxon>
        <taxon>Agaricales</taxon>
        <taxon>Marasmiineae</taxon>
        <taxon>Mycenaceae</taxon>
        <taxon>Mycena</taxon>
    </lineage>
</organism>
<comment type="similarity">
    <text evidence="1">Belongs to the DeSI family.</text>
</comment>
<dbReference type="InterPro" id="IPR036249">
    <property type="entry name" value="Thioredoxin-like_sf"/>
</dbReference>
<accession>A0AAD7NFG6</accession>
<feature type="domain" description="PPPDE" evidence="6">
    <location>
        <begin position="3"/>
        <end position="143"/>
    </location>
</feature>
<dbReference type="Pfam" id="PF00085">
    <property type="entry name" value="Thioredoxin"/>
    <property type="match status" value="1"/>
</dbReference>
<keyword evidence="2" id="KW-0645">Protease</keyword>
<keyword evidence="8" id="KW-1185">Reference proteome</keyword>
<evidence type="ECO:0000259" key="5">
    <source>
        <dbReference type="PROSITE" id="PS51396"/>
    </source>
</evidence>
<dbReference type="Pfam" id="PF08324">
    <property type="entry name" value="PUL"/>
    <property type="match status" value="1"/>
</dbReference>
<evidence type="ECO:0000313" key="8">
    <source>
        <dbReference type="Proteomes" id="UP001215280"/>
    </source>
</evidence>
<dbReference type="GO" id="GO:0008233">
    <property type="term" value="F:peptidase activity"/>
    <property type="evidence" value="ECO:0007669"/>
    <property type="project" value="UniProtKB-KW"/>
</dbReference>
<dbReference type="Pfam" id="PF05903">
    <property type="entry name" value="Peptidase_C97"/>
    <property type="match status" value="1"/>
</dbReference>
<evidence type="ECO:0000256" key="1">
    <source>
        <dbReference type="ARBA" id="ARBA00008140"/>
    </source>
</evidence>
<sequence>MGTPVKLYIYDLSNGLAKSLSAQLTGRQIDGIWHTSIVVFGKEVFYGQGINTTAPGRSHHGQPLQVVDLGETAIDEDTWNEYLDEMRDHYTADKYHLLDFNCNSFTNDCAGFLTGGSIPSFVKDLPTDFLSTPFGAALRPTIDAMYRRPSPGVPAAAPPPNQPVAASLLQAVAAQAQASASTPAPPPVTPLAATESLAGPMHPSTNSASFRTLLRTHRAVVAFFTDEQGCPPCRMIAPVFEQLASEKGIRGANGGRGAAFTKIDMRVGAGGTLASEWSVRVTPTFMFFLDGIKVSDLKGADAGELRTQIDLLLFQAYPPHPHSSLALPTVKALSLAPILFTQVPALDTVLAKFVSFVDAAPASPASAQAKEVLRAQVVPYLKARFAPAPVANGTKSTSLPSATPTLLVPWAAATTTLASTLQPDALFPLVDMWRLAVLDPAAATWLAAAPSAGPVGVLACIARDALSQATQDKGTRNYVLTALRLLANAFGCAPLARVLLAGSGSDGAALGTLVPALLHADAAVRTAAASLAFNAAASVQRARVAAGAGLGGVSAGGSKADDADVAAAADEDWQVELASALVEALQREEGEDVVHRLVAALACLLRFAPADGQVASLLDVLGARTVVLRKLAMPSVQKKEVRKLVEEVGDLCPSA</sequence>
<dbReference type="Gene3D" id="3.40.30.10">
    <property type="entry name" value="Glutaredoxin"/>
    <property type="match status" value="1"/>
</dbReference>
<proteinExistence type="inferred from homology"/>
<dbReference type="EMBL" id="JARJLG010000055">
    <property type="protein sequence ID" value="KAJ7758548.1"/>
    <property type="molecule type" value="Genomic_DNA"/>
</dbReference>
<comment type="caution">
    <text evidence="7">The sequence shown here is derived from an EMBL/GenBank/DDBJ whole genome shotgun (WGS) entry which is preliminary data.</text>
</comment>
<dbReference type="Proteomes" id="UP001215280">
    <property type="component" value="Unassembled WGS sequence"/>
</dbReference>
<evidence type="ECO:0000259" key="6">
    <source>
        <dbReference type="PROSITE" id="PS51858"/>
    </source>
</evidence>
<dbReference type="InterPro" id="IPR013766">
    <property type="entry name" value="Thioredoxin_domain"/>
</dbReference>
<dbReference type="GO" id="GO:0006508">
    <property type="term" value="P:proteolysis"/>
    <property type="evidence" value="ECO:0007669"/>
    <property type="project" value="UniProtKB-KW"/>
</dbReference>
<name>A0AAD7NFG6_9AGAR</name>
<reference evidence="7" key="1">
    <citation type="submission" date="2023-03" db="EMBL/GenBank/DDBJ databases">
        <title>Massive genome expansion in bonnet fungi (Mycena s.s.) driven by repeated elements and novel gene families across ecological guilds.</title>
        <authorList>
            <consortium name="Lawrence Berkeley National Laboratory"/>
            <person name="Harder C.B."/>
            <person name="Miyauchi S."/>
            <person name="Viragh M."/>
            <person name="Kuo A."/>
            <person name="Thoen E."/>
            <person name="Andreopoulos B."/>
            <person name="Lu D."/>
            <person name="Skrede I."/>
            <person name="Drula E."/>
            <person name="Henrissat B."/>
            <person name="Morin E."/>
            <person name="Kohler A."/>
            <person name="Barry K."/>
            <person name="LaButti K."/>
            <person name="Morin E."/>
            <person name="Salamov A."/>
            <person name="Lipzen A."/>
            <person name="Mereny Z."/>
            <person name="Hegedus B."/>
            <person name="Baldrian P."/>
            <person name="Stursova M."/>
            <person name="Weitz H."/>
            <person name="Taylor A."/>
            <person name="Grigoriev I.V."/>
            <person name="Nagy L.G."/>
            <person name="Martin F."/>
            <person name="Kauserud H."/>
        </authorList>
    </citation>
    <scope>NUCLEOTIDE SEQUENCE</scope>
    <source>
        <strain evidence="7">CBHHK188m</strain>
    </source>
</reference>
<dbReference type="Gene3D" id="1.25.10.10">
    <property type="entry name" value="Leucine-rich Repeat Variant"/>
    <property type="match status" value="1"/>
</dbReference>
<protein>
    <submittedName>
        <fullName evidence="7">PPPDE putative peptidase domain-containing protein</fullName>
    </submittedName>
</protein>
<dbReference type="GO" id="GO:0070646">
    <property type="term" value="P:protein modification by small protein removal"/>
    <property type="evidence" value="ECO:0007669"/>
    <property type="project" value="TreeGrafter"/>
</dbReference>
<dbReference type="SMART" id="SM01179">
    <property type="entry name" value="DUF862"/>
    <property type="match status" value="1"/>
</dbReference>
<feature type="domain" description="Thioredoxin" evidence="4">
    <location>
        <begin position="178"/>
        <end position="335"/>
    </location>
</feature>
<dbReference type="Gene3D" id="3.90.1720.30">
    <property type="entry name" value="PPPDE domains"/>
    <property type="match status" value="1"/>
</dbReference>
<dbReference type="AlphaFoldDB" id="A0AAD7NFG6"/>
<dbReference type="InterPro" id="IPR042266">
    <property type="entry name" value="PPPDE_sf"/>
</dbReference>
<dbReference type="InterPro" id="IPR008580">
    <property type="entry name" value="PPPDE_dom"/>
</dbReference>
<dbReference type="CDD" id="cd02947">
    <property type="entry name" value="TRX_family"/>
    <property type="match status" value="1"/>
</dbReference>
<gene>
    <name evidence="7" type="ORF">DFH07DRAFT_818499</name>
</gene>
<evidence type="ECO:0000313" key="7">
    <source>
        <dbReference type="EMBL" id="KAJ7758548.1"/>
    </source>
</evidence>
<dbReference type="InterPro" id="IPR011989">
    <property type="entry name" value="ARM-like"/>
</dbReference>
<evidence type="ECO:0000256" key="2">
    <source>
        <dbReference type="ARBA" id="ARBA00022670"/>
    </source>
</evidence>
<dbReference type="PROSITE" id="PS51858">
    <property type="entry name" value="PPPDE"/>
    <property type="match status" value="1"/>
</dbReference>
<dbReference type="PROSITE" id="PS51396">
    <property type="entry name" value="PUL"/>
    <property type="match status" value="1"/>
</dbReference>
<evidence type="ECO:0000259" key="4">
    <source>
        <dbReference type="PROSITE" id="PS51352"/>
    </source>
</evidence>
<dbReference type="PANTHER" id="PTHR12378">
    <property type="entry name" value="DESUMOYLATING ISOPEPTIDASE"/>
    <property type="match status" value="1"/>
</dbReference>
<dbReference type="PANTHER" id="PTHR12378:SF7">
    <property type="entry name" value="DESUMOYLATING ISOPEPTIDASE 1"/>
    <property type="match status" value="1"/>
</dbReference>
<keyword evidence="3" id="KW-0378">Hydrolase</keyword>
<dbReference type="PROSITE" id="PS51352">
    <property type="entry name" value="THIOREDOXIN_2"/>
    <property type="match status" value="1"/>
</dbReference>